<dbReference type="PANTHER" id="PTHR36113:SF3">
    <property type="entry name" value="SLL5075 PROTEIN"/>
    <property type="match status" value="1"/>
</dbReference>
<dbReference type="PANTHER" id="PTHR36113">
    <property type="entry name" value="LYASE, PUTATIVE-RELATED-RELATED"/>
    <property type="match status" value="1"/>
</dbReference>
<dbReference type="InterPro" id="IPR037523">
    <property type="entry name" value="VOC_core"/>
</dbReference>
<gene>
    <name evidence="2" type="ORF">Bccel_4451</name>
</gene>
<dbReference type="eggNOG" id="COG0346">
    <property type="taxonomic scope" value="Bacteria"/>
</dbReference>
<dbReference type="CDD" id="cd06587">
    <property type="entry name" value="VOC"/>
    <property type="match status" value="1"/>
</dbReference>
<comment type="caution">
    <text evidence="2">The sequence shown here is derived from an EMBL/GenBank/DDBJ whole genome shotgun (WGS) entry which is preliminary data.</text>
</comment>
<organism evidence="2 3">
    <name type="scientific">Pseudobacteroides cellulosolvens ATCC 35603 = DSM 2933</name>
    <dbReference type="NCBI Taxonomy" id="398512"/>
    <lineage>
        <taxon>Bacteria</taxon>
        <taxon>Bacillati</taxon>
        <taxon>Bacillota</taxon>
        <taxon>Clostridia</taxon>
        <taxon>Eubacteriales</taxon>
        <taxon>Oscillospiraceae</taxon>
        <taxon>Pseudobacteroides</taxon>
    </lineage>
</organism>
<dbReference type="AlphaFoldDB" id="A0A0L6JUS4"/>
<dbReference type="STRING" id="398512.Bccel_4451"/>
<evidence type="ECO:0000313" key="3">
    <source>
        <dbReference type="Proteomes" id="UP000036923"/>
    </source>
</evidence>
<reference evidence="3" key="1">
    <citation type="submission" date="2015-07" db="EMBL/GenBank/DDBJ databases">
        <title>Near-Complete Genome Sequence of the Cellulolytic Bacterium Bacteroides (Pseudobacteroides) cellulosolvens ATCC 35603.</title>
        <authorList>
            <person name="Dassa B."/>
            <person name="Utturkar S.M."/>
            <person name="Klingeman D.M."/>
            <person name="Hurt R.A."/>
            <person name="Keller M."/>
            <person name="Xu J."/>
            <person name="Reddy Y.H.K."/>
            <person name="Borovok I."/>
            <person name="Grinberg I.R."/>
            <person name="Lamed R."/>
            <person name="Zhivin O."/>
            <person name="Bayer E.A."/>
            <person name="Brown S.D."/>
        </authorList>
    </citation>
    <scope>NUCLEOTIDE SEQUENCE [LARGE SCALE GENOMIC DNA]</scope>
    <source>
        <strain evidence="3">DSM 2933</strain>
    </source>
</reference>
<dbReference type="Pfam" id="PF00903">
    <property type="entry name" value="Glyoxalase"/>
    <property type="match status" value="1"/>
</dbReference>
<dbReference type="Proteomes" id="UP000036923">
    <property type="component" value="Unassembled WGS sequence"/>
</dbReference>
<dbReference type="InterPro" id="IPR029068">
    <property type="entry name" value="Glyas_Bleomycin-R_OHBP_Dase"/>
</dbReference>
<keyword evidence="3" id="KW-1185">Reference proteome</keyword>
<dbReference type="RefSeq" id="WP_036944864.1">
    <property type="nucleotide sequence ID" value="NZ_JQKC01000037.1"/>
</dbReference>
<dbReference type="OrthoDB" id="192739at2"/>
<proteinExistence type="predicted"/>
<feature type="domain" description="VOC" evidence="1">
    <location>
        <begin position="2"/>
        <end position="121"/>
    </location>
</feature>
<protein>
    <submittedName>
        <fullName evidence="2">Glyoxalase-like domain containing protein</fullName>
    </submittedName>
</protein>
<dbReference type="InterPro" id="IPR051332">
    <property type="entry name" value="Fosfomycin_Res_Enzymes"/>
</dbReference>
<dbReference type="PROSITE" id="PS51819">
    <property type="entry name" value="VOC"/>
    <property type="match status" value="1"/>
</dbReference>
<dbReference type="SUPFAM" id="SSF54593">
    <property type="entry name" value="Glyoxalase/Bleomycin resistance protein/Dihydroxybiphenyl dioxygenase"/>
    <property type="match status" value="1"/>
</dbReference>
<evidence type="ECO:0000259" key="1">
    <source>
        <dbReference type="PROSITE" id="PS51819"/>
    </source>
</evidence>
<dbReference type="InterPro" id="IPR004360">
    <property type="entry name" value="Glyas_Fos-R_dOase_dom"/>
</dbReference>
<dbReference type="Gene3D" id="3.10.180.10">
    <property type="entry name" value="2,3-Dihydroxybiphenyl 1,2-Dioxygenase, domain 1"/>
    <property type="match status" value="1"/>
</dbReference>
<dbReference type="EMBL" id="LGTC01000001">
    <property type="protein sequence ID" value="KNY29177.1"/>
    <property type="molecule type" value="Genomic_DNA"/>
</dbReference>
<evidence type="ECO:0000313" key="2">
    <source>
        <dbReference type="EMBL" id="KNY29177.1"/>
    </source>
</evidence>
<name>A0A0L6JUS4_9FIRM</name>
<accession>A0A0L6JUS4</accession>
<sequence>MKFLWTAIYVRNLDESIAFYSELLGLKVLKRFSAGPGMEIAFMGNDISNETLIELLADSNNSTVNYSDFISIGFAVDSVDAMLEIVKSKNIPVHNGPFETPGSRFFCIKDPNGLNVQFFQQK</sequence>